<dbReference type="PANTHER" id="PTHR33490">
    <property type="entry name" value="BLR5614 PROTEIN-RELATED"/>
    <property type="match status" value="1"/>
</dbReference>
<reference evidence="2 3" key="1">
    <citation type="submission" date="2016-10" db="EMBL/GenBank/DDBJ databases">
        <title>Marinobacter salinus sp. nov., a moderately halophilic bacterium isolated from a tidal flat environment.</title>
        <authorList>
            <person name="Park S.-J."/>
        </authorList>
    </citation>
    <scope>NUCLEOTIDE SEQUENCE [LARGE SCALE GENOMIC DNA]</scope>
    <source>
        <strain evidence="2 3">Hb8</strain>
    </source>
</reference>
<dbReference type="AlphaFoldDB" id="A0A1D9GK76"/>
<evidence type="ECO:0000313" key="3">
    <source>
        <dbReference type="Proteomes" id="UP000177445"/>
    </source>
</evidence>
<evidence type="ECO:0000259" key="1">
    <source>
        <dbReference type="Pfam" id="PF01841"/>
    </source>
</evidence>
<dbReference type="InterPro" id="IPR002931">
    <property type="entry name" value="Transglutaminase-like"/>
</dbReference>
<organism evidence="2 3">
    <name type="scientific">Marinobacter salinus</name>
    <dbReference type="NCBI Taxonomy" id="1874317"/>
    <lineage>
        <taxon>Bacteria</taxon>
        <taxon>Pseudomonadati</taxon>
        <taxon>Pseudomonadota</taxon>
        <taxon>Gammaproteobacteria</taxon>
        <taxon>Pseudomonadales</taxon>
        <taxon>Marinobacteraceae</taxon>
        <taxon>Marinobacter</taxon>
    </lineage>
</organism>
<gene>
    <name evidence="2" type="ORF">BKP64_07610</name>
</gene>
<proteinExistence type="predicted"/>
<name>A0A1D9GK76_9GAMM</name>
<dbReference type="RefSeq" id="WP_070968105.1">
    <property type="nucleotide sequence ID" value="NZ_CP017715.1"/>
</dbReference>
<sequence length="252" mass="29078">MNSPDNDYLSQTPMLDYDHPSLQALIKAKCWRELSPYDAIGAIYTFVRDDIHFGYNTDDTIPASQVLKDGYGQCNTKGTLLMALLRGVGISNRFHGFTIHNELQRGAIPWYLFALAPERIVHSWVEVYLDGRWINLEGYIIDRAYLGQVQARFGDECKTFSGYGVATPCLAQPPIDWHGENTYIQNEGIADDFGVYARPDDFYPTHSNLAGVKKWLFRYLFRHLMNRNVDRIRRRGISGRSRKPFTRMIRQD</sequence>
<evidence type="ECO:0000313" key="2">
    <source>
        <dbReference type="EMBL" id="AOY88048.1"/>
    </source>
</evidence>
<dbReference type="EMBL" id="CP017715">
    <property type="protein sequence ID" value="AOY88048.1"/>
    <property type="molecule type" value="Genomic_DNA"/>
</dbReference>
<dbReference type="OrthoDB" id="5438043at2"/>
<dbReference type="SUPFAM" id="SSF54001">
    <property type="entry name" value="Cysteine proteinases"/>
    <property type="match status" value="1"/>
</dbReference>
<keyword evidence="3" id="KW-1185">Reference proteome</keyword>
<dbReference type="KEGG" id="msq:BKP64_07610"/>
<dbReference type="InterPro" id="IPR038765">
    <property type="entry name" value="Papain-like_cys_pep_sf"/>
</dbReference>
<accession>A0A1D9GK76</accession>
<feature type="domain" description="Transglutaminase-like" evidence="1">
    <location>
        <begin position="33"/>
        <end position="137"/>
    </location>
</feature>
<dbReference type="STRING" id="1874317.BKP64_07610"/>
<dbReference type="Pfam" id="PF01841">
    <property type="entry name" value="Transglut_core"/>
    <property type="match status" value="1"/>
</dbReference>
<dbReference type="Gene3D" id="3.10.620.30">
    <property type="match status" value="1"/>
</dbReference>
<protein>
    <submittedName>
        <fullName evidence="2">Transglutaminase</fullName>
    </submittedName>
</protein>
<dbReference type="Proteomes" id="UP000177445">
    <property type="component" value="Chromosome"/>
</dbReference>